<reference evidence="2" key="2">
    <citation type="submission" date="2019-08" db="EMBL/GenBank/DDBJ databases">
        <authorList>
            <person name="Im W.-T."/>
        </authorList>
    </citation>
    <scope>NUCLEOTIDE SEQUENCE</scope>
    <source>
        <strain evidence="2">NF 2-5-3</strain>
    </source>
</reference>
<sequence>MTVVNACLNEIKMNGLRPIFPDDDRLIQWAGTDLGPLPHESALTIFWRFCWRNVLDPNDIRDFFGEGGKAIDWDEFRRTTGWRCPEVVELRIEGVPSRQMLFDNHLRYCPICLECGYHSVWHQFLPLRTCPMHGAPLMSQCFSCGVRCEQVSEYLNSRTAPFCCKSCGGYLADAEPNLELFLDLLDQSRAICERLDRYERWVTENHELLDFVKWLLIPKDWSPERQGAFHHLVYRLVDQLAPSQDFALSDGRPVGIYIWQIRPYRSSIMRRSEFHVRRSALGAYRNAIHKLLRQCGVHDDTNRRLREAGHRIASRSPLNVRAFGAPLVALALIRHWIEGDPIVSSVGAR</sequence>
<gene>
    <name evidence="2" type="ORF">FRZ40_30290</name>
    <name evidence="1" type="ORF">V4C56_36215</name>
</gene>
<organism evidence="2 3">
    <name type="scientific">Paraburkholderia azotifigens</name>
    <dbReference type="NCBI Taxonomy" id="2057004"/>
    <lineage>
        <taxon>Bacteria</taxon>
        <taxon>Pseudomonadati</taxon>
        <taxon>Pseudomonadota</taxon>
        <taxon>Betaproteobacteria</taxon>
        <taxon>Burkholderiales</taxon>
        <taxon>Burkholderiaceae</taxon>
        <taxon>Paraburkholderia</taxon>
    </lineage>
</organism>
<evidence type="ECO:0000313" key="2">
    <source>
        <dbReference type="EMBL" id="TXC84554.1"/>
    </source>
</evidence>
<dbReference type="RefSeq" id="WP_147236568.1">
    <property type="nucleotide sequence ID" value="NZ_JAZHFZ010000041.1"/>
</dbReference>
<dbReference type="AlphaFoldDB" id="A0A5C6VIP2"/>
<dbReference type="EMBL" id="VOQS01000003">
    <property type="protein sequence ID" value="TXC84554.1"/>
    <property type="molecule type" value="Genomic_DNA"/>
</dbReference>
<name>A0A5C6VIP2_9BURK</name>
<keyword evidence="4" id="KW-1185">Reference proteome</keyword>
<protein>
    <recommendedName>
        <fullName evidence="5">TniQ family protein</fullName>
    </recommendedName>
</protein>
<evidence type="ECO:0000313" key="1">
    <source>
        <dbReference type="EMBL" id="MEM5345059.1"/>
    </source>
</evidence>
<dbReference type="Proteomes" id="UP001481677">
    <property type="component" value="Unassembled WGS sequence"/>
</dbReference>
<accession>A0A5C6VIP2</accession>
<dbReference type="EMBL" id="JAZHGA010000041">
    <property type="protein sequence ID" value="MEM5345059.1"/>
    <property type="molecule type" value="Genomic_DNA"/>
</dbReference>
<comment type="caution">
    <text evidence="2">The sequence shown here is derived from an EMBL/GenBank/DDBJ whole genome shotgun (WGS) entry which is preliminary data.</text>
</comment>
<proteinExistence type="predicted"/>
<reference evidence="2 3" key="1">
    <citation type="journal article" date="2018" name="Int. J. Syst. Evol. Microbiol.">
        <title>Paraburkholderia azotifigens sp. nov., a nitrogen-fixing bacterium isolated from paddy soil.</title>
        <authorList>
            <person name="Choi G.M."/>
            <person name="Im W.T."/>
        </authorList>
    </citation>
    <scope>NUCLEOTIDE SEQUENCE [LARGE SCALE GENOMIC DNA]</scope>
    <source>
        <strain evidence="2 3">NF 2-5-3</strain>
    </source>
</reference>
<evidence type="ECO:0000313" key="4">
    <source>
        <dbReference type="Proteomes" id="UP001481677"/>
    </source>
</evidence>
<evidence type="ECO:0008006" key="5">
    <source>
        <dbReference type="Google" id="ProtNLM"/>
    </source>
</evidence>
<dbReference type="Proteomes" id="UP000321776">
    <property type="component" value="Unassembled WGS sequence"/>
</dbReference>
<reference evidence="1 4" key="3">
    <citation type="submission" date="2024-01" db="EMBL/GenBank/DDBJ databases">
        <title>The diversity of rhizobia nodulating Mimosa spp. in eleven states of Brazil covering several biomes is determined by host plant, location, and edaphic factors.</title>
        <authorList>
            <person name="Rouws L."/>
            <person name="Barauna A."/>
            <person name="Beukes C."/>
            <person name="De Faria S.M."/>
            <person name="Gross E."/>
            <person name="Dos Reis Junior F.B."/>
            <person name="Simon M."/>
            <person name="Maluk M."/>
            <person name="Odee D.W."/>
            <person name="Kenicer G."/>
            <person name="Young J.P.W."/>
            <person name="Reis V.M."/>
            <person name="Zilli J."/>
            <person name="James E.K."/>
        </authorList>
    </citation>
    <scope>NUCLEOTIDE SEQUENCE [LARGE SCALE GENOMIC DNA]</scope>
    <source>
        <strain evidence="1 4">JPY530</strain>
    </source>
</reference>
<evidence type="ECO:0000313" key="3">
    <source>
        <dbReference type="Proteomes" id="UP000321776"/>
    </source>
</evidence>